<feature type="compositionally biased region" description="Basic and acidic residues" evidence="1">
    <location>
        <begin position="63"/>
        <end position="73"/>
    </location>
</feature>
<evidence type="ECO:0000313" key="2">
    <source>
        <dbReference type="EMBL" id="KAK1281085.1"/>
    </source>
</evidence>
<keyword evidence="3" id="KW-1185">Reference proteome</keyword>
<evidence type="ECO:0000313" key="3">
    <source>
        <dbReference type="Proteomes" id="UP001179952"/>
    </source>
</evidence>
<feature type="region of interest" description="Disordered" evidence="1">
    <location>
        <begin position="26"/>
        <end position="73"/>
    </location>
</feature>
<dbReference type="Proteomes" id="UP001179952">
    <property type="component" value="Unassembled WGS sequence"/>
</dbReference>
<name>A0AAV9BWB3_ACOGR</name>
<protein>
    <submittedName>
        <fullName evidence="2">Uncharacterized protein</fullName>
    </submittedName>
</protein>
<accession>A0AAV9BWB3</accession>
<dbReference type="EMBL" id="JAUJYN010000001">
    <property type="protein sequence ID" value="KAK1281085.1"/>
    <property type="molecule type" value="Genomic_DNA"/>
</dbReference>
<dbReference type="AlphaFoldDB" id="A0AAV9BWB3"/>
<sequence length="73" mass="7988">MLDTGLTMGALTDLSNSKTSIRVVVKDKKKPAHTGPSPRDLHPPCARMRARPSVARNPARLVCRRDVRAQTPS</sequence>
<gene>
    <name evidence="2" type="ORF">QJS04_geneDACA014926</name>
</gene>
<reference evidence="2" key="2">
    <citation type="submission" date="2023-06" db="EMBL/GenBank/DDBJ databases">
        <authorList>
            <person name="Ma L."/>
            <person name="Liu K.-W."/>
            <person name="Li Z."/>
            <person name="Hsiao Y.-Y."/>
            <person name="Qi Y."/>
            <person name="Fu T."/>
            <person name="Tang G."/>
            <person name="Zhang D."/>
            <person name="Sun W.-H."/>
            <person name="Liu D.-K."/>
            <person name="Li Y."/>
            <person name="Chen G.-Z."/>
            <person name="Liu X.-D."/>
            <person name="Liao X.-Y."/>
            <person name="Jiang Y.-T."/>
            <person name="Yu X."/>
            <person name="Hao Y."/>
            <person name="Huang J."/>
            <person name="Zhao X.-W."/>
            <person name="Ke S."/>
            <person name="Chen Y.-Y."/>
            <person name="Wu W.-L."/>
            <person name="Hsu J.-L."/>
            <person name="Lin Y.-F."/>
            <person name="Huang M.-D."/>
            <person name="Li C.-Y."/>
            <person name="Huang L."/>
            <person name="Wang Z.-W."/>
            <person name="Zhao X."/>
            <person name="Zhong W.-Y."/>
            <person name="Peng D.-H."/>
            <person name="Ahmad S."/>
            <person name="Lan S."/>
            <person name="Zhang J.-S."/>
            <person name="Tsai W.-C."/>
            <person name="Van De Peer Y."/>
            <person name="Liu Z.-J."/>
        </authorList>
    </citation>
    <scope>NUCLEOTIDE SEQUENCE</scope>
    <source>
        <strain evidence="2">SCP</strain>
        <tissue evidence="2">Leaves</tissue>
    </source>
</reference>
<evidence type="ECO:0000256" key="1">
    <source>
        <dbReference type="SAM" id="MobiDB-lite"/>
    </source>
</evidence>
<reference evidence="2" key="1">
    <citation type="journal article" date="2023" name="Nat. Commun.">
        <title>Diploid and tetraploid genomes of Acorus and the evolution of monocots.</title>
        <authorList>
            <person name="Ma L."/>
            <person name="Liu K.W."/>
            <person name="Li Z."/>
            <person name="Hsiao Y.Y."/>
            <person name="Qi Y."/>
            <person name="Fu T."/>
            <person name="Tang G.D."/>
            <person name="Zhang D."/>
            <person name="Sun W.H."/>
            <person name="Liu D.K."/>
            <person name="Li Y."/>
            <person name="Chen G.Z."/>
            <person name="Liu X.D."/>
            <person name="Liao X.Y."/>
            <person name="Jiang Y.T."/>
            <person name="Yu X."/>
            <person name="Hao Y."/>
            <person name="Huang J."/>
            <person name="Zhao X.W."/>
            <person name="Ke S."/>
            <person name="Chen Y.Y."/>
            <person name="Wu W.L."/>
            <person name="Hsu J.L."/>
            <person name="Lin Y.F."/>
            <person name="Huang M.D."/>
            <person name="Li C.Y."/>
            <person name="Huang L."/>
            <person name="Wang Z.W."/>
            <person name="Zhao X."/>
            <person name="Zhong W.Y."/>
            <person name="Peng D.H."/>
            <person name="Ahmad S."/>
            <person name="Lan S."/>
            <person name="Zhang J.S."/>
            <person name="Tsai W.C."/>
            <person name="Van de Peer Y."/>
            <person name="Liu Z.J."/>
        </authorList>
    </citation>
    <scope>NUCLEOTIDE SEQUENCE</scope>
    <source>
        <strain evidence="2">SCP</strain>
    </source>
</reference>
<organism evidence="2 3">
    <name type="scientific">Acorus gramineus</name>
    <name type="common">Dwarf sweet flag</name>
    <dbReference type="NCBI Taxonomy" id="55184"/>
    <lineage>
        <taxon>Eukaryota</taxon>
        <taxon>Viridiplantae</taxon>
        <taxon>Streptophyta</taxon>
        <taxon>Embryophyta</taxon>
        <taxon>Tracheophyta</taxon>
        <taxon>Spermatophyta</taxon>
        <taxon>Magnoliopsida</taxon>
        <taxon>Liliopsida</taxon>
        <taxon>Acoraceae</taxon>
        <taxon>Acorus</taxon>
    </lineage>
</organism>
<comment type="caution">
    <text evidence="2">The sequence shown here is derived from an EMBL/GenBank/DDBJ whole genome shotgun (WGS) entry which is preliminary data.</text>
</comment>
<proteinExistence type="predicted"/>